<dbReference type="Proteomes" id="UP000320876">
    <property type="component" value="Unassembled WGS sequence"/>
</dbReference>
<dbReference type="PANTHER" id="PTHR11365">
    <property type="entry name" value="5-OXOPROLINASE RELATED"/>
    <property type="match status" value="1"/>
</dbReference>
<protein>
    <recommendedName>
        <fullName evidence="3">Hydantoinase/oxoprolinase-like protein</fullName>
    </recommendedName>
</protein>
<gene>
    <name evidence="1" type="ORF">FB471_6068</name>
</gene>
<dbReference type="GO" id="GO:0006749">
    <property type="term" value="P:glutathione metabolic process"/>
    <property type="evidence" value="ECO:0007669"/>
    <property type="project" value="TreeGrafter"/>
</dbReference>
<accession>A0A542CSW4</accession>
<reference evidence="1 2" key="1">
    <citation type="submission" date="2019-06" db="EMBL/GenBank/DDBJ databases">
        <title>Sequencing the genomes of 1000 actinobacteria strains.</title>
        <authorList>
            <person name="Klenk H.-P."/>
        </authorList>
    </citation>
    <scope>NUCLEOTIDE SEQUENCE [LARGE SCALE GENOMIC DNA]</scope>
    <source>
        <strain evidence="1 2">DSM 45679</strain>
    </source>
</reference>
<proteinExistence type="predicted"/>
<comment type="caution">
    <text evidence="1">The sequence shown here is derived from an EMBL/GenBank/DDBJ whole genome shotgun (WGS) entry which is preliminary data.</text>
</comment>
<keyword evidence="2" id="KW-1185">Reference proteome</keyword>
<dbReference type="RefSeq" id="WP_142003109.1">
    <property type="nucleotide sequence ID" value="NZ_VFML01000002.1"/>
</dbReference>
<dbReference type="EMBL" id="VFML01000002">
    <property type="protein sequence ID" value="TQI93922.1"/>
    <property type="molecule type" value="Genomic_DNA"/>
</dbReference>
<evidence type="ECO:0008006" key="3">
    <source>
        <dbReference type="Google" id="ProtNLM"/>
    </source>
</evidence>
<dbReference type="GO" id="GO:0005829">
    <property type="term" value="C:cytosol"/>
    <property type="evidence" value="ECO:0007669"/>
    <property type="project" value="TreeGrafter"/>
</dbReference>
<evidence type="ECO:0000313" key="2">
    <source>
        <dbReference type="Proteomes" id="UP000320876"/>
    </source>
</evidence>
<dbReference type="OrthoDB" id="9768323at2"/>
<sequence>MRIGVRLGGEQAHGALLVEGRLRAAGTARLGAAPHRALSGLLRELAEAAPGRIDAVTWDVSALLDAALYPPVRRVAALRLQPRPARTCSLADHPSALVRSLVNWRGHATGGHDLFGGELAELDIPAVLRLVEPFGTVEDAAPGSAAVLVVTATGAVSCAEHERAVAERVLGRCPRLRVCLSHEVGGIGLLEREAATVLNAALLGAAEQIAGRCVRATDALPGPPSCWFATGDGGRMSPERLRSLPVLGLGAERAAGLLGASILSERSNALIMIADTGTALVGRVHDGLPQVAADLPGPSGVRLAAPQAVLTTTAARTAPATVAAYAEHDPGAAVVLAVAAGAVDGHEDTRALADRLGADTGRRAVLLDGAADPGAVGAAGAEPSAWLDLMIDAVTPEELRRQLAEAEQRALTMVAAGGAQPGRERIVESVAYSLPFIRSGTYRLHVRASGAPRQGEGG</sequence>
<dbReference type="GO" id="GO:0017168">
    <property type="term" value="F:5-oxoprolinase (ATP-hydrolyzing) activity"/>
    <property type="evidence" value="ECO:0007669"/>
    <property type="project" value="TreeGrafter"/>
</dbReference>
<dbReference type="PANTHER" id="PTHR11365:SF23">
    <property type="entry name" value="HYPOTHETICAL 5-OXOPROLINASE (EUROFUNG)-RELATED"/>
    <property type="match status" value="1"/>
</dbReference>
<evidence type="ECO:0000313" key="1">
    <source>
        <dbReference type="EMBL" id="TQI93922.1"/>
    </source>
</evidence>
<dbReference type="AlphaFoldDB" id="A0A542CSW4"/>
<dbReference type="InterPro" id="IPR045079">
    <property type="entry name" value="Oxoprolinase-like"/>
</dbReference>
<name>A0A542CSW4_AMYCI</name>
<organism evidence="1 2">
    <name type="scientific">Amycolatopsis cihanbeyliensis</name>
    <dbReference type="NCBI Taxonomy" id="1128664"/>
    <lineage>
        <taxon>Bacteria</taxon>
        <taxon>Bacillati</taxon>
        <taxon>Actinomycetota</taxon>
        <taxon>Actinomycetes</taxon>
        <taxon>Pseudonocardiales</taxon>
        <taxon>Pseudonocardiaceae</taxon>
        <taxon>Amycolatopsis</taxon>
    </lineage>
</organism>